<evidence type="ECO:0000313" key="5">
    <source>
        <dbReference type="Proteomes" id="UP000620075"/>
    </source>
</evidence>
<keyword evidence="3" id="KW-1133">Transmembrane helix</keyword>
<comment type="caution">
    <text evidence="4">The sequence shown here is derived from an EMBL/GenBank/DDBJ whole genome shotgun (WGS) entry which is preliminary data.</text>
</comment>
<dbReference type="AlphaFoldDB" id="A0A934KD46"/>
<feature type="transmembrane region" description="Helical" evidence="3">
    <location>
        <begin position="169"/>
        <end position="193"/>
    </location>
</feature>
<accession>A0A934KD46</accession>
<dbReference type="GO" id="GO:0005886">
    <property type="term" value="C:plasma membrane"/>
    <property type="evidence" value="ECO:0007669"/>
    <property type="project" value="UniProtKB-SubCell"/>
</dbReference>
<dbReference type="GO" id="GO:0015225">
    <property type="term" value="F:biotin transmembrane transporter activity"/>
    <property type="evidence" value="ECO:0007669"/>
    <property type="project" value="UniProtKB-UniRule"/>
</dbReference>
<dbReference type="Gene3D" id="1.10.1760.20">
    <property type="match status" value="1"/>
</dbReference>
<dbReference type="EMBL" id="JAEKNQ010000034">
    <property type="protein sequence ID" value="MBJ7603254.1"/>
    <property type="molecule type" value="Genomic_DNA"/>
</dbReference>
<keyword evidence="2" id="KW-0813">Transport</keyword>
<evidence type="ECO:0000256" key="2">
    <source>
        <dbReference type="PIRNR" id="PIRNR016661"/>
    </source>
</evidence>
<dbReference type="PANTHER" id="PTHR34295:SF1">
    <property type="entry name" value="BIOTIN TRANSPORTER BIOY"/>
    <property type="match status" value="1"/>
</dbReference>
<name>A0A934KD46_9BACT</name>
<feature type="transmembrane region" description="Helical" evidence="3">
    <location>
        <begin position="53"/>
        <end position="72"/>
    </location>
</feature>
<dbReference type="Pfam" id="PF02632">
    <property type="entry name" value="BioY"/>
    <property type="match status" value="1"/>
</dbReference>
<comment type="subcellular location">
    <subcellularLocation>
        <location evidence="2">Cell membrane</location>
        <topology evidence="2">Multi-pass membrane protein</topology>
    </subcellularLocation>
</comment>
<evidence type="ECO:0000313" key="4">
    <source>
        <dbReference type="EMBL" id="MBJ7603254.1"/>
    </source>
</evidence>
<keyword evidence="2 3" id="KW-0472">Membrane</keyword>
<gene>
    <name evidence="4" type="ORF">JF888_08725</name>
</gene>
<feature type="transmembrane region" description="Helical" evidence="3">
    <location>
        <begin position="79"/>
        <end position="95"/>
    </location>
</feature>
<keyword evidence="2" id="KW-1003">Cell membrane</keyword>
<dbReference type="PIRSF" id="PIRSF016661">
    <property type="entry name" value="BioY"/>
    <property type="match status" value="1"/>
</dbReference>
<feature type="transmembrane region" description="Helical" evidence="3">
    <location>
        <begin position="137"/>
        <end position="157"/>
    </location>
</feature>
<feature type="transmembrane region" description="Helical" evidence="3">
    <location>
        <begin position="107"/>
        <end position="125"/>
    </location>
</feature>
<reference evidence="4 5" key="1">
    <citation type="submission" date="2020-10" db="EMBL/GenBank/DDBJ databases">
        <title>Ca. Dormibacterota MAGs.</title>
        <authorList>
            <person name="Montgomery K."/>
        </authorList>
    </citation>
    <scope>NUCLEOTIDE SEQUENCE [LARGE SCALE GENOMIC DNA]</scope>
    <source>
        <strain evidence="4">SC8811_S16_3</strain>
    </source>
</reference>
<dbReference type="Proteomes" id="UP000620075">
    <property type="component" value="Unassembled WGS sequence"/>
</dbReference>
<sequence length="200" mass="20802">MSFNATAAARRSQLPVLADALAGTLLRDAALVIGFAVMVGILAQVVIPLPFTPVPVTGQTFGVLVGGLALGWRRALAGMTFYALAGLAGVPWFAQAHGGWQALHLPSFGYILGFLVAASLLGELAERRLDRSPLTTLAAMAAGSLVIYLFGVTWLAATLHVSLLKGIQLGVLPFLIGDAIKSLLAAGLLPGAWRLVGRNH</sequence>
<feature type="transmembrane region" description="Helical" evidence="3">
    <location>
        <begin position="29"/>
        <end position="47"/>
    </location>
</feature>
<evidence type="ECO:0000256" key="3">
    <source>
        <dbReference type="SAM" id="Phobius"/>
    </source>
</evidence>
<dbReference type="InterPro" id="IPR003784">
    <property type="entry name" value="BioY"/>
</dbReference>
<evidence type="ECO:0000256" key="1">
    <source>
        <dbReference type="ARBA" id="ARBA00010692"/>
    </source>
</evidence>
<dbReference type="RefSeq" id="WP_338178969.1">
    <property type="nucleotide sequence ID" value="NZ_JAEKNQ010000034.1"/>
</dbReference>
<keyword evidence="3" id="KW-0812">Transmembrane</keyword>
<proteinExistence type="inferred from homology"/>
<protein>
    <recommendedName>
        <fullName evidence="2">Biotin transporter</fullName>
    </recommendedName>
</protein>
<comment type="similarity">
    <text evidence="1 2">Belongs to the BioY family.</text>
</comment>
<dbReference type="PANTHER" id="PTHR34295">
    <property type="entry name" value="BIOTIN TRANSPORTER BIOY"/>
    <property type="match status" value="1"/>
</dbReference>
<organism evidence="4 5">
    <name type="scientific">Candidatus Dormiibacter inghamiae</name>
    <dbReference type="NCBI Taxonomy" id="3127013"/>
    <lineage>
        <taxon>Bacteria</taxon>
        <taxon>Bacillati</taxon>
        <taxon>Candidatus Dormiibacterota</taxon>
        <taxon>Candidatus Dormibacteria</taxon>
        <taxon>Candidatus Dormibacterales</taxon>
        <taxon>Candidatus Dormibacteraceae</taxon>
        <taxon>Candidatus Dormiibacter</taxon>
    </lineage>
</organism>